<dbReference type="PANTHER" id="PTHR47785">
    <property type="entry name" value="ZN(II)2CYS6 TRANSCRIPTION FACTOR (EUROFUNG)-RELATED-RELATED"/>
    <property type="match status" value="1"/>
</dbReference>
<name>A0A9P1H813_9PEZI</name>
<evidence type="ECO:0000313" key="1">
    <source>
        <dbReference type="EMBL" id="CAI4217665.1"/>
    </source>
</evidence>
<protein>
    <submittedName>
        <fullName evidence="1">Uncharacterized protein</fullName>
    </submittedName>
</protein>
<dbReference type="CDD" id="cd12148">
    <property type="entry name" value="fungal_TF_MHR"/>
    <property type="match status" value="1"/>
</dbReference>
<keyword evidence="2" id="KW-1185">Reference proteome</keyword>
<comment type="caution">
    <text evidence="1">The sequence shown here is derived from an EMBL/GenBank/DDBJ whole genome shotgun (WGS) entry which is preliminary data.</text>
</comment>
<proteinExistence type="predicted"/>
<organism evidence="1 2">
    <name type="scientific">Parascedosporium putredinis</name>
    <dbReference type="NCBI Taxonomy" id="1442378"/>
    <lineage>
        <taxon>Eukaryota</taxon>
        <taxon>Fungi</taxon>
        <taxon>Dikarya</taxon>
        <taxon>Ascomycota</taxon>
        <taxon>Pezizomycotina</taxon>
        <taxon>Sordariomycetes</taxon>
        <taxon>Hypocreomycetidae</taxon>
        <taxon>Microascales</taxon>
        <taxon>Microascaceae</taxon>
        <taxon>Parascedosporium</taxon>
    </lineage>
</organism>
<gene>
    <name evidence="1" type="ORF">PPNO1_LOCUS7269</name>
</gene>
<dbReference type="PANTHER" id="PTHR47785:SF5">
    <property type="entry name" value="ZN(II)2CYS6 TRANSCRIPTION FACTOR (EUROFUNG)"/>
    <property type="match status" value="1"/>
</dbReference>
<dbReference type="Proteomes" id="UP000838763">
    <property type="component" value="Unassembled WGS sequence"/>
</dbReference>
<dbReference type="AlphaFoldDB" id="A0A9P1H813"/>
<reference evidence="1" key="1">
    <citation type="submission" date="2022-11" db="EMBL/GenBank/DDBJ databases">
        <authorList>
            <person name="Scott C."/>
            <person name="Bruce N."/>
        </authorList>
    </citation>
    <scope>NUCLEOTIDE SEQUENCE</scope>
</reference>
<evidence type="ECO:0000313" key="2">
    <source>
        <dbReference type="Proteomes" id="UP000838763"/>
    </source>
</evidence>
<sequence length="346" mass="39606">MLKSTREPRFRHEPGCRCSGVGNALRSPQLGPLGRMAAAVLELLARIGDLEQSLTALRNLTSYTSRKGLSSTILQELRARAEAYFQAAQRRIGLLYHDNSILAVQCSFLTAVYLMSTMRILAAWKCFAQTGTQYLAWRIHRVQDQGPDAMNQPVPGNDGEGYIAESLYWSCLKSELSELETGWFFYLAEIATRRIMNDALSSRYQPFSWYFQSKWWTEEEEHHFVQYVERLDGELESWYATLPAPMVFPRDPAKPVGDVMRAILRGHLLDIREVLYFPALKALCESPQLQDLGPRTQRLARLAMENDMSRIAICEEGPWHRHQGTWLMLRNCTKAPFTSWPLHCGA</sequence>
<dbReference type="EMBL" id="CALLCH030000016">
    <property type="protein sequence ID" value="CAI4217665.1"/>
    <property type="molecule type" value="Genomic_DNA"/>
</dbReference>
<dbReference type="OrthoDB" id="4356994at2759"/>
<accession>A0A9P1H813</accession>
<dbReference type="InterPro" id="IPR053181">
    <property type="entry name" value="EcdB-like_regulator"/>
</dbReference>